<evidence type="ECO:0000313" key="3">
    <source>
        <dbReference type="Proteomes" id="UP000837857"/>
    </source>
</evidence>
<name>A0ABN8J2K3_9NEOP</name>
<proteinExistence type="predicted"/>
<organism evidence="2 3">
    <name type="scientific">Iphiclides podalirius</name>
    <name type="common">scarce swallowtail</name>
    <dbReference type="NCBI Taxonomy" id="110791"/>
    <lineage>
        <taxon>Eukaryota</taxon>
        <taxon>Metazoa</taxon>
        <taxon>Ecdysozoa</taxon>
        <taxon>Arthropoda</taxon>
        <taxon>Hexapoda</taxon>
        <taxon>Insecta</taxon>
        <taxon>Pterygota</taxon>
        <taxon>Neoptera</taxon>
        <taxon>Endopterygota</taxon>
        <taxon>Lepidoptera</taxon>
        <taxon>Glossata</taxon>
        <taxon>Ditrysia</taxon>
        <taxon>Papilionoidea</taxon>
        <taxon>Papilionidae</taxon>
        <taxon>Papilioninae</taxon>
        <taxon>Iphiclides</taxon>
    </lineage>
</organism>
<feature type="non-terminal residue" evidence="2">
    <location>
        <position position="1"/>
    </location>
</feature>
<accession>A0ABN8J2K3</accession>
<evidence type="ECO:0000313" key="2">
    <source>
        <dbReference type="EMBL" id="CAH2074924.1"/>
    </source>
</evidence>
<sequence>MGRPVRKPFLANKARHLGSVATSINSINPTSECPPTTPWKSYITKRSPGWAGAGRGPDTPRPWEGEGAGASCT</sequence>
<dbReference type="Proteomes" id="UP000837857">
    <property type="component" value="Chromosome 8"/>
</dbReference>
<feature type="region of interest" description="Disordered" evidence="1">
    <location>
        <begin position="46"/>
        <end position="73"/>
    </location>
</feature>
<reference evidence="2" key="1">
    <citation type="submission" date="2022-03" db="EMBL/GenBank/DDBJ databases">
        <authorList>
            <person name="Martin H S."/>
        </authorList>
    </citation>
    <scope>NUCLEOTIDE SEQUENCE</scope>
</reference>
<protein>
    <submittedName>
        <fullName evidence="2">Uncharacterized protein</fullName>
    </submittedName>
</protein>
<gene>
    <name evidence="2" type="ORF">IPOD504_LOCUS16341</name>
</gene>
<evidence type="ECO:0000256" key="1">
    <source>
        <dbReference type="SAM" id="MobiDB-lite"/>
    </source>
</evidence>
<keyword evidence="3" id="KW-1185">Reference proteome</keyword>
<dbReference type="EMBL" id="OW152820">
    <property type="protein sequence ID" value="CAH2074924.1"/>
    <property type="molecule type" value="Genomic_DNA"/>
</dbReference>